<protein>
    <submittedName>
        <fullName evidence="2">Uncharacterized protein</fullName>
    </submittedName>
</protein>
<dbReference type="AlphaFoldDB" id="A0A8H5F3J3"/>
<evidence type="ECO:0000313" key="2">
    <source>
        <dbReference type="EMBL" id="KAF5322212.1"/>
    </source>
</evidence>
<proteinExistence type="predicted"/>
<gene>
    <name evidence="2" type="ORF">D9619_001084</name>
</gene>
<feature type="transmembrane region" description="Helical" evidence="1">
    <location>
        <begin position="17"/>
        <end position="34"/>
    </location>
</feature>
<evidence type="ECO:0000256" key="1">
    <source>
        <dbReference type="SAM" id="Phobius"/>
    </source>
</evidence>
<sequence>MVLLSLSYALIRYCKDIAFFMTISFALLGLFLVYDVDRSHERSTIARIAQAAEIKEILADTHLKTIDTIDEGHSSFLLVFTPQMSRNDISAVGGGFSRLRAQSIKTVQALIKNRRLMAQKTAAIRARKNRIKRSNVALQSRRPNF</sequence>
<organism evidence="2 3">
    <name type="scientific">Psilocybe cf. subviscida</name>
    <dbReference type="NCBI Taxonomy" id="2480587"/>
    <lineage>
        <taxon>Eukaryota</taxon>
        <taxon>Fungi</taxon>
        <taxon>Dikarya</taxon>
        <taxon>Basidiomycota</taxon>
        <taxon>Agaricomycotina</taxon>
        <taxon>Agaricomycetes</taxon>
        <taxon>Agaricomycetidae</taxon>
        <taxon>Agaricales</taxon>
        <taxon>Agaricineae</taxon>
        <taxon>Strophariaceae</taxon>
        <taxon>Psilocybe</taxon>
    </lineage>
</organism>
<comment type="caution">
    <text evidence="2">The sequence shown here is derived from an EMBL/GenBank/DDBJ whole genome shotgun (WGS) entry which is preliminary data.</text>
</comment>
<reference evidence="2 3" key="1">
    <citation type="journal article" date="2020" name="ISME J.">
        <title>Uncovering the hidden diversity of litter-decomposition mechanisms in mushroom-forming fungi.</title>
        <authorList>
            <person name="Floudas D."/>
            <person name="Bentzer J."/>
            <person name="Ahren D."/>
            <person name="Johansson T."/>
            <person name="Persson P."/>
            <person name="Tunlid A."/>
        </authorList>
    </citation>
    <scope>NUCLEOTIDE SEQUENCE [LARGE SCALE GENOMIC DNA]</scope>
    <source>
        <strain evidence="2 3">CBS 101986</strain>
    </source>
</reference>
<keyword evidence="1" id="KW-0472">Membrane</keyword>
<dbReference type="EMBL" id="JAACJJ010000028">
    <property type="protein sequence ID" value="KAF5322212.1"/>
    <property type="molecule type" value="Genomic_DNA"/>
</dbReference>
<name>A0A8H5F3J3_9AGAR</name>
<keyword evidence="3" id="KW-1185">Reference proteome</keyword>
<evidence type="ECO:0000313" key="3">
    <source>
        <dbReference type="Proteomes" id="UP000567179"/>
    </source>
</evidence>
<accession>A0A8H5F3J3</accession>
<keyword evidence="1" id="KW-1133">Transmembrane helix</keyword>
<dbReference type="Proteomes" id="UP000567179">
    <property type="component" value="Unassembled WGS sequence"/>
</dbReference>
<keyword evidence="1" id="KW-0812">Transmembrane</keyword>